<dbReference type="Proteomes" id="UP000824540">
    <property type="component" value="Unassembled WGS sequence"/>
</dbReference>
<evidence type="ECO:0000256" key="1">
    <source>
        <dbReference type="SAM" id="MobiDB-lite"/>
    </source>
</evidence>
<reference evidence="2" key="1">
    <citation type="thesis" date="2021" institute="BYU ScholarsArchive" country="Provo, UT, USA">
        <title>Applications of and Algorithms for Genome Assembly and Genomic Analyses with an Emphasis on Marine Teleosts.</title>
        <authorList>
            <person name="Pickett B.D."/>
        </authorList>
    </citation>
    <scope>NUCLEOTIDE SEQUENCE</scope>
    <source>
        <strain evidence="2">HI-2016</strain>
    </source>
</reference>
<dbReference type="AlphaFoldDB" id="A0A8T2P650"/>
<evidence type="ECO:0000313" key="3">
    <source>
        <dbReference type="Proteomes" id="UP000824540"/>
    </source>
</evidence>
<organism evidence="2 3">
    <name type="scientific">Albula glossodonta</name>
    <name type="common">roundjaw bonefish</name>
    <dbReference type="NCBI Taxonomy" id="121402"/>
    <lineage>
        <taxon>Eukaryota</taxon>
        <taxon>Metazoa</taxon>
        <taxon>Chordata</taxon>
        <taxon>Craniata</taxon>
        <taxon>Vertebrata</taxon>
        <taxon>Euteleostomi</taxon>
        <taxon>Actinopterygii</taxon>
        <taxon>Neopterygii</taxon>
        <taxon>Teleostei</taxon>
        <taxon>Albuliformes</taxon>
        <taxon>Albulidae</taxon>
        <taxon>Albula</taxon>
    </lineage>
</organism>
<keyword evidence="3" id="KW-1185">Reference proteome</keyword>
<proteinExistence type="predicted"/>
<evidence type="ECO:0000313" key="2">
    <source>
        <dbReference type="EMBL" id="KAG9348993.1"/>
    </source>
</evidence>
<sequence>MAPLRRRGYRRSLSALYIRIYQTVIGQSACKTHKARYSGNNWGATAKLQIAPFCFSRVPHPQNSDVTPLGIRRPGGPGVAKRREGEKRGSPSLEYRCT</sequence>
<name>A0A8T2P650_9TELE</name>
<comment type="caution">
    <text evidence="2">The sequence shown here is derived from an EMBL/GenBank/DDBJ whole genome shotgun (WGS) entry which is preliminary data.</text>
</comment>
<dbReference type="EMBL" id="JAFBMS010000010">
    <property type="protein sequence ID" value="KAG9348993.1"/>
    <property type="molecule type" value="Genomic_DNA"/>
</dbReference>
<accession>A0A8T2P650</accession>
<protein>
    <submittedName>
        <fullName evidence="2">Uncharacterized protein</fullName>
    </submittedName>
</protein>
<gene>
    <name evidence="2" type="ORF">JZ751_029310</name>
</gene>
<feature type="region of interest" description="Disordered" evidence="1">
    <location>
        <begin position="64"/>
        <end position="98"/>
    </location>
</feature>